<feature type="region of interest" description="Disordered" evidence="1">
    <location>
        <begin position="428"/>
        <end position="448"/>
    </location>
</feature>
<feature type="compositionally biased region" description="Basic and acidic residues" evidence="1">
    <location>
        <begin position="103"/>
        <end position="127"/>
    </location>
</feature>
<feature type="region of interest" description="Disordered" evidence="1">
    <location>
        <begin position="333"/>
        <end position="379"/>
    </location>
</feature>
<evidence type="ECO:0000256" key="1">
    <source>
        <dbReference type="SAM" id="MobiDB-lite"/>
    </source>
</evidence>
<protein>
    <submittedName>
        <fullName evidence="2">Uncharacterized protein</fullName>
    </submittedName>
</protein>
<gene>
    <name evidence="2" type="ORF">TI39_contig4296g00005</name>
</gene>
<sequence>MNYQPVAPLSHILTRPHSSTTQNSSARGDATWSSTRDEHGNLKVVLRVAPSVVVNVENMFPRYMLGEEFAIHEKRSKDEETLIELTVYKLWRVKLEVLELKKGDGHDSQSKETVRQRDDNFGHRADSRTPWTPVSKLTASMSTCSTPKSLEHGAWSDTQPTITPEASKRKRSGTDELSYQRTPPLSLKEYTSSGRAQMNPELERHCAVPEIGAGPKFTPINRLAVHTAQPFDNAARKNGSFDSFWTPNMHIEHAVHERTIFQAQPELDPVPDLTHAVRSGQPKEPAAPTDVSRKTINRLLTRDQLPPVHTFANTPSRITIGDLLAHDRLQSSSRHMNIGPSSNEEHFYPNQTGSSSERPHSASTHSDGKTLFSRSDDSQDTDAELLRQFGDKSALAGTPFALSKSDLKDLTPGKLEYLRKIALENAHRSSKKLGHQDEPEPATTGLGGAIDQNTLASSDGAHKYQQATPFFGRAATLPPLGQNTLASPNGMGNYQQPTPFPGRTATLPPLPDDTPTLANATEGQRLKVKFDLPALPNATQESSSASDYYSDNQFSLAPMRGLSTGTLYVGNARASGPQNFPTLPSLASLQLPEVKGPSEDLVVHDELWAWEGLPARFFKPRRRDWGFSGKGLNRWMQLDLTRGVETADAPHDVGLV</sequence>
<feature type="compositionally biased region" description="Polar residues" evidence="1">
    <location>
        <begin position="16"/>
        <end position="34"/>
    </location>
</feature>
<feature type="compositionally biased region" description="Polar residues" evidence="1">
    <location>
        <begin position="129"/>
        <end position="148"/>
    </location>
</feature>
<dbReference type="OrthoDB" id="10320910at2759"/>
<dbReference type="EMBL" id="LAFY01004255">
    <property type="protein sequence ID" value="KJX93556.1"/>
    <property type="molecule type" value="Genomic_DNA"/>
</dbReference>
<feature type="compositionally biased region" description="Polar residues" evidence="1">
    <location>
        <begin position="481"/>
        <end position="497"/>
    </location>
</feature>
<feature type="compositionally biased region" description="Polar residues" evidence="1">
    <location>
        <begin position="333"/>
        <end position="342"/>
    </location>
</feature>
<comment type="caution">
    <text evidence="2">The sequence shown here is derived from an EMBL/GenBank/DDBJ whole genome shotgun (WGS) entry which is preliminary data.</text>
</comment>
<reference evidence="2 3" key="1">
    <citation type="submission" date="2015-03" db="EMBL/GenBank/DDBJ databases">
        <title>RNA-seq based gene annotation and comparative genomics of four Zymoseptoria species reveal species-specific pathogenicity related genes and transposable element activity.</title>
        <authorList>
            <person name="Grandaubert J."/>
            <person name="Bhattacharyya A."/>
            <person name="Stukenbrock E.H."/>
        </authorList>
    </citation>
    <scope>NUCLEOTIDE SEQUENCE [LARGE SCALE GENOMIC DNA]</scope>
    <source>
        <strain evidence="2 3">Zb18110</strain>
    </source>
</reference>
<keyword evidence="3" id="KW-1185">Reference proteome</keyword>
<evidence type="ECO:0000313" key="3">
    <source>
        <dbReference type="Proteomes" id="UP000033647"/>
    </source>
</evidence>
<dbReference type="Proteomes" id="UP000033647">
    <property type="component" value="Unassembled WGS sequence"/>
</dbReference>
<accession>A0A0F4G869</accession>
<evidence type="ECO:0000313" key="2">
    <source>
        <dbReference type="EMBL" id="KJX93556.1"/>
    </source>
</evidence>
<proteinExistence type="predicted"/>
<organism evidence="2 3">
    <name type="scientific">Zymoseptoria brevis</name>
    <dbReference type="NCBI Taxonomy" id="1047168"/>
    <lineage>
        <taxon>Eukaryota</taxon>
        <taxon>Fungi</taxon>
        <taxon>Dikarya</taxon>
        <taxon>Ascomycota</taxon>
        <taxon>Pezizomycotina</taxon>
        <taxon>Dothideomycetes</taxon>
        <taxon>Dothideomycetidae</taxon>
        <taxon>Mycosphaerellales</taxon>
        <taxon>Mycosphaerellaceae</taxon>
        <taxon>Zymoseptoria</taxon>
    </lineage>
</organism>
<dbReference type="AlphaFoldDB" id="A0A0F4G869"/>
<feature type="compositionally biased region" description="Polar residues" evidence="1">
    <location>
        <begin position="175"/>
        <end position="185"/>
    </location>
</feature>
<feature type="region of interest" description="Disordered" evidence="1">
    <location>
        <begin position="474"/>
        <end position="518"/>
    </location>
</feature>
<feature type="region of interest" description="Disordered" evidence="1">
    <location>
        <begin position="1"/>
        <end position="35"/>
    </location>
</feature>
<name>A0A0F4G869_9PEZI</name>
<feature type="compositionally biased region" description="Polar residues" evidence="1">
    <location>
        <begin position="349"/>
        <end position="365"/>
    </location>
</feature>
<feature type="region of interest" description="Disordered" evidence="1">
    <location>
        <begin position="103"/>
        <end position="185"/>
    </location>
</feature>